<gene>
    <name evidence="3" type="ORF">T459_01524</name>
</gene>
<dbReference type="PANTHER" id="PTHR46929">
    <property type="entry name" value="EXPRESSED PROTEIN"/>
    <property type="match status" value="1"/>
</dbReference>
<evidence type="ECO:0000313" key="4">
    <source>
        <dbReference type="Proteomes" id="UP000222542"/>
    </source>
</evidence>
<evidence type="ECO:0000259" key="2">
    <source>
        <dbReference type="Pfam" id="PF26138"/>
    </source>
</evidence>
<feature type="domain" description="DUF8040" evidence="2">
    <location>
        <begin position="1"/>
        <end position="56"/>
    </location>
</feature>
<feature type="region of interest" description="Disordered" evidence="1">
    <location>
        <begin position="196"/>
        <end position="221"/>
    </location>
</feature>
<dbReference type="Proteomes" id="UP000222542">
    <property type="component" value="Unassembled WGS sequence"/>
</dbReference>
<reference evidence="3 4" key="2">
    <citation type="journal article" date="2017" name="Genome Biol.">
        <title>New reference genome sequences of hot pepper reveal the massive evolution of plant disease-resistance genes by retroduplication.</title>
        <authorList>
            <person name="Kim S."/>
            <person name="Park J."/>
            <person name="Yeom S.I."/>
            <person name="Kim Y.M."/>
            <person name="Seo E."/>
            <person name="Kim K.T."/>
            <person name="Kim M.S."/>
            <person name="Lee J.M."/>
            <person name="Cheong K."/>
            <person name="Shin H.S."/>
            <person name="Kim S.B."/>
            <person name="Han K."/>
            <person name="Lee J."/>
            <person name="Park M."/>
            <person name="Lee H.A."/>
            <person name="Lee H.Y."/>
            <person name="Lee Y."/>
            <person name="Oh S."/>
            <person name="Lee J.H."/>
            <person name="Choi E."/>
            <person name="Choi E."/>
            <person name="Lee S.E."/>
            <person name="Jeon J."/>
            <person name="Kim H."/>
            <person name="Choi G."/>
            <person name="Song H."/>
            <person name="Lee J."/>
            <person name="Lee S.C."/>
            <person name="Kwon J.K."/>
            <person name="Lee H.Y."/>
            <person name="Koo N."/>
            <person name="Hong Y."/>
            <person name="Kim R.W."/>
            <person name="Kang W.H."/>
            <person name="Huh J.H."/>
            <person name="Kang B.C."/>
            <person name="Yang T.J."/>
            <person name="Lee Y.H."/>
            <person name="Bennetzen J.L."/>
            <person name="Choi D."/>
        </authorList>
    </citation>
    <scope>NUCLEOTIDE SEQUENCE [LARGE SCALE GENOMIC DNA]</scope>
    <source>
        <strain evidence="4">cv. CM334</strain>
    </source>
</reference>
<evidence type="ECO:0000256" key="1">
    <source>
        <dbReference type="SAM" id="MobiDB-lite"/>
    </source>
</evidence>
<dbReference type="Pfam" id="PF26138">
    <property type="entry name" value="DUF8040"/>
    <property type="match status" value="1"/>
</dbReference>
<proteinExistence type="predicted"/>
<name>A0A2G3AHC9_CAPAN</name>
<accession>A0A2G3AHC9</accession>
<dbReference type="EMBL" id="AYRZ02000001">
    <property type="protein sequence ID" value="PHT93642.1"/>
    <property type="molecule type" value="Genomic_DNA"/>
</dbReference>
<reference evidence="3 4" key="1">
    <citation type="journal article" date="2014" name="Nat. Genet.">
        <title>Genome sequence of the hot pepper provides insights into the evolution of pungency in Capsicum species.</title>
        <authorList>
            <person name="Kim S."/>
            <person name="Park M."/>
            <person name="Yeom S.I."/>
            <person name="Kim Y.M."/>
            <person name="Lee J.M."/>
            <person name="Lee H.A."/>
            <person name="Seo E."/>
            <person name="Choi J."/>
            <person name="Cheong K."/>
            <person name="Kim K.T."/>
            <person name="Jung K."/>
            <person name="Lee G.W."/>
            <person name="Oh S.K."/>
            <person name="Bae C."/>
            <person name="Kim S.B."/>
            <person name="Lee H.Y."/>
            <person name="Kim S.Y."/>
            <person name="Kim M.S."/>
            <person name="Kang B.C."/>
            <person name="Jo Y.D."/>
            <person name="Yang H.B."/>
            <person name="Jeong H.J."/>
            <person name="Kang W.H."/>
            <person name="Kwon J.K."/>
            <person name="Shin C."/>
            <person name="Lim J.Y."/>
            <person name="Park J.H."/>
            <person name="Huh J.H."/>
            <person name="Kim J.S."/>
            <person name="Kim B.D."/>
            <person name="Cohen O."/>
            <person name="Paran I."/>
            <person name="Suh M.C."/>
            <person name="Lee S.B."/>
            <person name="Kim Y.K."/>
            <person name="Shin Y."/>
            <person name="Noh S.J."/>
            <person name="Park J."/>
            <person name="Seo Y.S."/>
            <person name="Kwon S.Y."/>
            <person name="Kim H.A."/>
            <person name="Park J.M."/>
            <person name="Kim H.J."/>
            <person name="Choi S.B."/>
            <person name="Bosland P.W."/>
            <person name="Reeves G."/>
            <person name="Jo S.H."/>
            <person name="Lee B.W."/>
            <person name="Cho H.T."/>
            <person name="Choi H.S."/>
            <person name="Lee M.S."/>
            <person name="Yu Y."/>
            <person name="Do Choi Y."/>
            <person name="Park B.S."/>
            <person name="van Deynze A."/>
            <person name="Ashrafi H."/>
            <person name="Hill T."/>
            <person name="Kim W.T."/>
            <person name="Pai H.S."/>
            <person name="Ahn H.K."/>
            <person name="Yeam I."/>
            <person name="Giovannoni J.J."/>
            <person name="Rose J.K."/>
            <person name="Sorensen I."/>
            <person name="Lee S.J."/>
            <person name="Kim R.W."/>
            <person name="Choi I.Y."/>
            <person name="Choi B.S."/>
            <person name="Lim J.S."/>
            <person name="Lee Y.H."/>
            <person name="Choi D."/>
        </authorList>
    </citation>
    <scope>NUCLEOTIDE SEQUENCE [LARGE SCALE GENOMIC DNA]</scope>
    <source>
        <strain evidence="4">cv. CM334</strain>
    </source>
</reference>
<protein>
    <recommendedName>
        <fullName evidence="2">DUF8040 domain-containing protein</fullName>
    </recommendedName>
</protein>
<dbReference type="Gramene" id="PHT93642">
    <property type="protein sequence ID" value="PHT93642"/>
    <property type="gene ID" value="T459_01524"/>
</dbReference>
<evidence type="ECO:0000313" key="3">
    <source>
        <dbReference type="EMBL" id="PHT93642.1"/>
    </source>
</evidence>
<comment type="caution">
    <text evidence="3">The sequence shown here is derived from an EMBL/GenBank/DDBJ whole genome shotgun (WGS) entry which is preliminary data.</text>
</comment>
<organism evidence="3 4">
    <name type="scientific">Capsicum annuum</name>
    <name type="common">Capsicum pepper</name>
    <dbReference type="NCBI Taxonomy" id="4072"/>
    <lineage>
        <taxon>Eukaryota</taxon>
        <taxon>Viridiplantae</taxon>
        <taxon>Streptophyta</taxon>
        <taxon>Embryophyta</taxon>
        <taxon>Tracheophyta</taxon>
        <taxon>Spermatophyta</taxon>
        <taxon>Magnoliopsida</taxon>
        <taxon>eudicotyledons</taxon>
        <taxon>Gunneridae</taxon>
        <taxon>Pentapetalae</taxon>
        <taxon>asterids</taxon>
        <taxon>lamiids</taxon>
        <taxon>Solanales</taxon>
        <taxon>Solanaceae</taxon>
        <taxon>Solanoideae</taxon>
        <taxon>Capsiceae</taxon>
        <taxon>Capsicum</taxon>
    </lineage>
</organism>
<dbReference type="AlphaFoldDB" id="A0A2G3AHC9"/>
<sequence length="278" mass="31760">MNPLSFTGLCEILVRDGGLRPTLQVTVEEQVAKILYLLAHNVTNCELSFIFRRFGESNYLRGVDPNDELLAQVDAKLMNDNTVHEEVSNSREMVDMAKKAKEFTLSYLNVQENFVCNWTNMMDDTLVDAYCHEDALGHRVGGTFTSHTMDNIVKDLRLKFPNKVKLQAAELKNKSFRNYEKLMMLYGKDRAAEKHAETGSDMLKRNAHKNPKKSSADSFTIDEIDEMGYTNTDSLKDMEVHEQGYQSQATNDAPTPNVYQKHQRLPEIKNLNMIILKA</sequence>
<dbReference type="InterPro" id="IPR058353">
    <property type="entry name" value="DUF8040"/>
</dbReference>
<dbReference type="PANTHER" id="PTHR46929:SF13">
    <property type="entry name" value="MYB_SANT-LIKE DNA-BINDING DOMAIN PROTEIN"/>
    <property type="match status" value="1"/>
</dbReference>
<keyword evidence="4" id="KW-1185">Reference proteome</keyword>